<evidence type="ECO:0000256" key="6">
    <source>
        <dbReference type="ARBA" id="ARBA00022777"/>
    </source>
</evidence>
<name>Q7U9K9_PARMW</name>
<dbReference type="EMBL" id="BX569689">
    <property type="protein sequence ID" value="CAE06761.1"/>
    <property type="molecule type" value="Genomic_DNA"/>
</dbReference>
<keyword evidence="7" id="KW-1133">Transmembrane helix</keyword>
<dbReference type="eggNOG" id="COG2205">
    <property type="taxonomic scope" value="Bacteria"/>
</dbReference>
<dbReference type="SMART" id="SM00387">
    <property type="entry name" value="HATPase_c"/>
    <property type="match status" value="1"/>
</dbReference>
<accession>Q7U9K9</accession>
<dbReference type="PROSITE" id="PS50109">
    <property type="entry name" value="HIS_KIN"/>
    <property type="match status" value="1"/>
</dbReference>
<dbReference type="SMR" id="Q7U9K9"/>
<dbReference type="GO" id="GO:0000155">
    <property type="term" value="F:phosphorelay sensor kinase activity"/>
    <property type="evidence" value="ECO:0007669"/>
    <property type="project" value="InterPro"/>
</dbReference>
<keyword evidence="6 9" id="KW-0418">Kinase</keyword>
<dbReference type="EC" id="2.7.13.3" evidence="2"/>
<dbReference type="Gene3D" id="1.10.287.130">
    <property type="match status" value="1"/>
</dbReference>
<dbReference type="RefSeq" id="WP_011127122.1">
    <property type="nucleotide sequence ID" value="NC_005070.1"/>
</dbReference>
<evidence type="ECO:0000256" key="4">
    <source>
        <dbReference type="ARBA" id="ARBA00022679"/>
    </source>
</evidence>
<dbReference type="CDD" id="cd00082">
    <property type="entry name" value="HisKA"/>
    <property type="match status" value="1"/>
</dbReference>
<dbReference type="InterPro" id="IPR003661">
    <property type="entry name" value="HisK_dim/P_dom"/>
</dbReference>
<dbReference type="InterPro" id="IPR005467">
    <property type="entry name" value="His_kinase_dom"/>
</dbReference>
<evidence type="ECO:0000256" key="7">
    <source>
        <dbReference type="ARBA" id="ARBA00022989"/>
    </source>
</evidence>
<feature type="domain" description="Histidine kinase" evidence="8">
    <location>
        <begin position="145"/>
        <end position="376"/>
    </location>
</feature>
<evidence type="ECO:0000259" key="8">
    <source>
        <dbReference type="PROSITE" id="PS50109"/>
    </source>
</evidence>
<dbReference type="HOGENOM" id="CLU_741588_0_0_3"/>
<dbReference type="Proteomes" id="UP000001422">
    <property type="component" value="Chromosome"/>
</dbReference>
<keyword evidence="10" id="KW-1185">Reference proteome</keyword>
<keyword evidence="7" id="KW-0472">Membrane</keyword>
<sequence>MSIRPPGPLQLTEPFLTFADQQLEQLNRNRCFQHLALYLSQAGDKDRPPLVLIRQLSAAERTLPPADADPELRHPAQERRWYPLRDGELILGALRADLVPAEAWDPQRDQQLRDGAAALSHALARDLECLQLRNALEQQQSQLRTMVHQLRNPLSALRTYAQLLLRRLESSSEHRPLVEGMLAEQNQLNRYVNVLDSIGQPALSGRQPEPAPLMLPPDSSAVGTSLQQQLMPLIERAKAMATLQGRPWHGPDNWPAWATESARVAATAEIVANLLENAFRYSPPGRAIGLMPLPSGLCIWDEGPPIDPDERDAIFQEGVRGRRGRDRPGTGLGLALARQLAEDDGGTLELCVEPSRLAAELPQQGNAFHLTWSEPEAPT</sequence>
<keyword evidence="4 9" id="KW-0808">Transferase</keyword>
<dbReference type="Gene3D" id="3.30.565.10">
    <property type="entry name" value="Histidine kinase-like ATPase, C-terminal domain"/>
    <property type="match status" value="1"/>
</dbReference>
<comment type="catalytic activity">
    <reaction evidence="1">
        <text>ATP + protein L-histidine = ADP + protein N-phospho-L-histidine.</text>
        <dbReference type="EC" id="2.7.13.3"/>
    </reaction>
</comment>
<evidence type="ECO:0000313" key="10">
    <source>
        <dbReference type="Proteomes" id="UP000001422"/>
    </source>
</evidence>
<dbReference type="PANTHER" id="PTHR45436:SF5">
    <property type="entry name" value="SENSOR HISTIDINE KINASE TRCS"/>
    <property type="match status" value="1"/>
</dbReference>
<keyword evidence="5" id="KW-0812">Transmembrane</keyword>
<dbReference type="InterPro" id="IPR036097">
    <property type="entry name" value="HisK_dim/P_sf"/>
</dbReference>
<dbReference type="SUPFAM" id="SSF47384">
    <property type="entry name" value="Homodimeric domain of signal transducing histidine kinase"/>
    <property type="match status" value="1"/>
</dbReference>
<keyword evidence="3" id="KW-0597">Phosphoprotein</keyword>
<evidence type="ECO:0000256" key="1">
    <source>
        <dbReference type="ARBA" id="ARBA00000085"/>
    </source>
</evidence>
<dbReference type="PANTHER" id="PTHR45436">
    <property type="entry name" value="SENSOR HISTIDINE KINASE YKOH"/>
    <property type="match status" value="1"/>
</dbReference>
<reference evidence="9 10" key="1">
    <citation type="journal article" date="2003" name="Nature">
        <title>The genome of a motile marine Synechococcus.</title>
        <authorList>
            <person name="Palenik B."/>
            <person name="Brahamsha B."/>
            <person name="Larimer F."/>
            <person name="Land M."/>
            <person name="Hauser L."/>
            <person name="Chain P."/>
            <person name="Lamerdin J."/>
            <person name="Regala W."/>
            <person name="Allen E.A."/>
            <person name="McCarren J."/>
            <person name="Paulsen I."/>
            <person name="Dufresne A."/>
            <person name="Partensky F."/>
            <person name="Webb E."/>
            <person name="Waterbury J."/>
        </authorList>
    </citation>
    <scope>NUCLEOTIDE SEQUENCE [LARGE SCALE GENOMIC DNA]</scope>
    <source>
        <strain evidence="9 10">WH8102</strain>
    </source>
</reference>
<dbReference type="STRING" id="84588.SYNW0246"/>
<dbReference type="Pfam" id="PF02518">
    <property type="entry name" value="HATPase_c"/>
    <property type="match status" value="1"/>
</dbReference>
<organism evidence="9 10">
    <name type="scientific">Parasynechococcus marenigrum (strain WH8102)</name>
    <dbReference type="NCBI Taxonomy" id="84588"/>
    <lineage>
        <taxon>Bacteria</taxon>
        <taxon>Bacillati</taxon>
        <taxon>Cyanobacteriota</taxon>
        <taxon>Cyanophyceae</taxon>
        <taxon>Synechococcales</taxon>
        <taxon>Prochlorococcaceae</taxon>
        <taxon>Parasynechococcus</taxon>
        <taxon>Parasynechococcus marenigrum</taxon>
    </lineage>
</organism>
<evidence type="ECO:0000256" key="2">
    <source>
        <dbReference type="ARBA" id="ARBA00012438"/>
    </source>
</evidence>
<dbReference type="AlphaFoldDB" id="Q7U9K9"/>
<protein>
    <recommendedName>
        <fullName evidence="2">histidine kinase</fullName>
        <ecNumber evidence="2">2.7.13.3</ecNumber>
    </recommendedName>
</protein>
<evidence type="ECO:0000256" key="3">
    <source>
        <dbReference type="ARBA" id="ARBA00022553"/>
    </source>
</evidence>
<dbReference type="InterPro" id="IPR050428">
    <property type="entry name" value="TCS_sensor_his_kinase"/>
</dbReference>
<dbReference type="InterPro" id="IPR003594">
    <property type="entry name" value="HATPase_dom"/>
</dbReference>
<gene>
    <name evidence="9" type="ordered locus">SYNW0246</name>
</gene>
<dbReference type="KEGG" id="syw:SYNW0246"/>
<dbReference type="SUPFAM" id="SSF55874">
    <property type="entry name" value="ATPase domain of HSP90 chaperone/DNA topoisomerase II/histidine kinase"/>
    <property type="match status" value="1"/>
</dbReference>
<dbReference type="Pfam" id="PF00512">
    <property type="entry name" value="HisKA"/>
    <property type="match status" value="1"/>
</dbReference>
<evidence type="ECO:0000256" key="5">
    <source>
        <dbReference type="ARBA" id="ARBA00022692"/>
    </source>
</evidence>
<dbReference type="SMART" id="SM00388">
    <property type="entry name" value="HisKA"/>
    <property type="match status" value="1"/>
</dbReference>
<evidence type="ECO:0000313" key="9">
    <source>
        <dbReference type="EMBL" id="CAE06761.1"/>
    </source>
</evidence>
<dbReference type="InterPro" id="IPR036890">
    <property type="entry name" value="HATPase_C_sf"/>
</dbReference>
<proteinExistence type="predicted"/>